<proteinExistence type="predicted"/>
<evidence type="ECO:0000313" key="2">
    <source>
        <dbReference type="EMBL" id="CAL5140680.1"/>
    </source>
</evidence>
<sequence>MNEETEYDVPSETIQAAIMENFVMTQSLGREQCIVRGDGDSPIIPYIRPPPEELFVLSDEEKIGFENLRRALAPDLDEGDKVGTQASASETDQNDLAVPNRDLQSLGGGGDQGKTSQAKMADTYHFEANREARYDRYYPHVKLVLNTDDKRMAELDKFLEEYEVPEEDLERVFDFEPDSIAHGPPSNGQGIEEYLKNACESYSLAKYKAQIPETSEPNSVWTNSNHHERKTVYCDLRESAPKRNVQKSTQEETKQLPIASSIKSLGNNADSSSEEDAGGLWLDRYRDHRRRNQRNENTNETNLCRLTTNEHRPFDQKKVANVSAQFQQAITQKSKMYEDLEDLANIETYLERRRKYCEDLLRSNGVLSTRGVLLHEESSFSPAISIISPDTEVYAPGQVMQLTYRVWEEKTKSLDSETQEGGRLQANLYSSTVFFAVLSWLLSILPEQVQTDKRNSFTFSILGLIQAACTGCEQTRGWCNVRNLRLCALIRLHEKVDPDETNTHRLQELLDDCFRKHIAQWNFDTNLLLNSEEVILPSISCGKTGHFELDCEPCDLWCQKEFHSTPSIYWGSKNCGLEKVDTSGIAEQTVGTPDDQYCASYARGMYELLDNEVGTVVLELSLNSLKSDVITDLVYATLTNMHLRGLDLVGVRTGWVQNRDATDVIQPHVVFAFRGPEAWKQIKTVSTWILSKFRGIDSNDMRCHGSRFGDLNMKHLVRWFGPHLPDVAVLSPVMIARAKHQGANLLKPGRDCWLVRPEPGDLVLALSKAIWSTLPDLIESAIELCGYQLVGLGRPTHNPSKVPTFLYAAYLAVPKECPAGGKNRSIVVATGDEDESELNVEDAEFSADCLLVIRRENPLGHLPRLMNCIKLVLRKILGDGELGLLSEAESTKMLICILPFQKSLTYLLNMKTMFHLPELASEPLQSSTFTGEADCQSAPYRDCDSLAFVLLAPCIRAKSHPKLSTHFGKFSSVRQPNLTLSGFLAHLNDQMPRTDVIAIKWLLINQVPISIWKSCASMITPMNHPDQAELASKRRHKPACGFGAILIRGADLEETVVNWCKSSGVAYCIDLGKIKVLARMFFFTQEISAIALRKNVRDIPVDRMNNKTKTESDRMDTALFDKAWDNLMTLIYRNWKVDGTAFVVPWSHKVNSSQWLNNLIAALHILLKEGYTISGMMTTNAGETFCHVSRSRALDRLWELCSSPVIRWSGVQKIMGLGGDSDEDDYEMSRPRLSELITGLPDSSEMSESRIKSMHDLLCESDKRTASCNCPSDETIAIRDDLLGRWSTNYAEANLIVVRVCRWESDENFVGNQSKRSAHRAENHWGGQIMRLLKILSKHHILLVGIRWGILNKEQIERMDAVNLKDLSGNELKNGGKFCILAVISTVSCASFRDLIKTETLLSDVINEESERIYIGDEKNEGVTNLKAMIPFLLPVCRIEHI</sequence>
<evidence type="ECO:0000256" key="1">
    <source>
        <dbReference type="SAM" id="MobiDB-lite"/>
    </source>
</evidence>
<reference evidence="2" key="1">
    <citation type="submission" date="2024-06" db="EMBL/GenBank/DDBJ databases">
        <authorList>
            <person name="Liu X."/>
            <person name="Lenzi L."/>
            <person name="Haldenby T S."/>
            <person name="Uol C."/>
        </authorList>
    </citation>
    <scope>NUCLEOTIDE SEQUENCE</scope>
</reference>
<gene>
    <name evidence="2" type="ORF">CDAUBV1_LOCUS15975</name>
</gene>
<feature type="region of interest" description="Disordered" evidence="1">
    <location>
        <begin position="76"/>
        <end position="119"/>
    </location>
</feature>
<feature type="compositionally biased region" description="Polar residues" evidence="1">
    <location>
        <begin position="261"/>
        <end position="271"/>
    </location>
</feature>
<accession>A0AAV2TU65</accession>
<evidence type="ECO:0000313" key="3">
    <source>
        <dbReference type="Proteomes" id="UP001497525"/>
    </source>
</evidence>
<feature type="region of interest" description="Disordered" evidence="1">
    <location>
        <begin position="239"/>
        <end position="276"/>
    </location>
</feature>
<dbReference type="Proteomes" id="UP001497525">
    <property type="component" value="Unassembled WGS sequence"/>
</dbReference>
<organism evidence="2 3">
    <name type="scientific">Calicophoron daubneyi</name>
    <name type="common">Rumen fluke</name>
    <name type="synonym">Paramphistomum daubneyi</name>
    <dbReference type="NCBI Taxonomy" id="300641"/>
    <lineage>
        <taxon>Eukaryota</taxon>
        <taxon>Metazoa</taxon>
        <taxon>Spiralia</taxon>
        <taxon>Lophotrochozoa</taxon>
        <taxon>Platyhelminthes</taxon>
        <taxon>Trematoda</taxon>
        <taxon>Digenea</taxon>
        <taxon>Plagiorchiida</taxon>
        <taxon>Pronocephalata</taxon>
        <taxon>Paramphistomoidea</taxon>
        <taxon>Paramphistomidae</taxon>
        <taxon>Calicophoron</taxon>
    </lineage>
</organism>
<protein>
    <submittedName>
        <fullName evidence="2">Uncharacterized protein</fullName>
    </submittedName>
</protein>
<comment type="caution">
    <text evidence="2">The sequence shown here is derived from an EMBL/GenBank/DDBJ whole genome shotgun (WGS) entry which is preliminary data.</text>
</comment>
<name>A0AAV2TU65_CALDB</name>
<dbReference type="EMBL" id="CAXLJL010000767">
    <property type="protein sequence ID" value="CAL5140680.1"/>
    <property type="molecule type" value="Genomic_DNA"/>
</dbReference>